<reference evidence="3 4" key="1">
    <citation type="submission" date="2021-04" db="EMBL/GenBank/DDBJ databases">
        <authorList>
            <person name="Bliznina A."/>
        </authorList>
    </citation>
    <scope>NUCLEOTIDE SEQUENCE [LARGE SCALE GENOMIC DNA]</scope>
</reference>
<gene>
    <name evidence="3" type="ORF">OKIOD_LOCUS13228</name>
</gene>
<dbReference type="Proteomes" id="UP001158576">
    <property type="component" value="Chromosome 2"/>
</dbReference>
<evidence type="ECO:0000313" key="3">
    <source>
        <dbReference type="EMBL" id="CAG5110010.1"/>
    </source>
</evidence>
<dbReference type="EMBL" id="OU015567">
    <property type="protein sequence ID" value="CAG5110010.1"/>
    <property type="molecule type" value="Genomic_DNA"/>
</dbReference>
<accession>A0ABN7SXG7</accession>
<comment type="caution">
    <text evidence="1">Lacks conserved residue(s) required for the propagation of feature annotation.</text>
</comment>
<keyword evidence="4" id="KW-1185">Reference proteome</keyword>
<evidence type="ECO:0000259" key="2">
    <source>
        <dbReference type="PROSITE" id="PS50026"/>
    </source>
</evidence>
<dbReference type="InterPro" id="IPR016187">
    <property type="entry name" value="CTDL_fold"/>
</dbReference>
<dbReference type="SUPFAM" id="SSF56436">
    <property type="entry name" value="C-type lectin-like"/>
    <property type="match status" value="1"/>
</dbReference>
<feature type="domain" description="EGF-like" evidence="2">
    <location>
        <begin position="56"/>
        <end position="102"/>
    </location>
</feature>
<protein>
    <submittedName>
        <fullName evidence="3">Oidioi.mRNA.OKI2018_I69.chr2.g4463.t1.cds</fullName>
    </submittedName>
</protein>
<dbReference type="CDD" id="cd00037">
    <property type="entry name" value="CLECT"/>
    <property type="match status" value="1"/>
</dbReference>
<dbReference type="PROSITE" id="PS50026">
    <property type="entry name" value="EGF_3"/>
    <property type="match status" value="1"/>
</dbReference>
<organism evidence="3 4">
    <name type="scientific">Oikopleura dioica</name>
    <name type="common">Tunicate</name>
    <dbReference type="NCBI Taxonomy" id="34765"/>
    <lineage>
        <taxon>Eukaryota</taxon>
        <taxon>Metazoa</taxon>
        <taxon>Chordata</taxon>
        <taxon>Tunicata</taxon>
        <taxon>Appendicularia</taxon>
        <taxon>Copelata</taxon>
        <taxon>Oikopleuridae</taxon>
        <taxon>Oikopleura</taxon>
    </lineage>
</organism>
<sequence>MWILPVLFVGKIAAESVCDWKKCHRNRVCERGRCRRPTARTVCDLGYIPNAAGDCVVNPCIGHACHNNANCNALPKEDNENEYEAVCQCKDGYIGDGTMSCTSDFCGLGRHKCGAFAECKTLDALYDYDYECYCIDGYVGFGSRHRDTGGSGFRRDCMPFPCDAKNTPPTDPDYEIYLPTNLNDGFNWYSAQQMCQEKGIGWDLAVIETEAEEVSKSSDDFEDVFGDRPVVINDKWATGEPNLTEEKAACVRMRVGQFSDGNCRASRYGSKHTIASMGYVCERHAAKPAPGIRCETKNDNDRVEPFETKAGCPAPSCFGGSGFQIVDAWRKRDQGTYAFNYGFTAAFFLGTDAHDADGASIMMRFARGNRQHNIQTWNLKFWGFYNENRDVLFHTKYWSTDRLDRRSVIVTVENLNTPDYPEVFFWKNRITRHRCFMPEFARSRPQSLENIARHLKPELEDLEEIRQVSFRNGRFRKIKT</sequence>
<dbReference type="PROSITE" id="PS01186">
    <property type="entry name" value="EGF_2"/>
    <property type="match status" value="1"/>
</dbReference>
<name>A0ABN7SXG7_OIKDI</name>
<evidence type="ECO:0000256" key="1">
    <source>
        <dbReference type="PROSITE-ProRule" id="PRU00076"/>
    </source>
</evidence>
<proteinExistence type="predicted"/>
<dbReference type="InterPro" id="IPR000742">
    <property type="entry name" value="EGF"/>
</dbReference>
<dbReference type="Gene3D" id="2.10.25.10">
    <property type="entry name" value="Laminin"/>
    <property type="match status" value="1"/>
</dbReference>
<dbReference type="SMART" id="SM00181">
    <property type="entry name" value="EGF"/>
    <property type="match status" value="3"/>
</dbReference>
<evidence type="ECO:0000313" key="4">
    <source>
        <dbReference type="Proteomes" id="UP001158576"/>
    </source>
</evidence>
<keyword evidence="1" id="KW-0245">EGF-like domain</keyword>